<organism evidence="1 2">
    <name type="scientific">Penicillium thymicola</name>
    <dbReference type="NCBI Taxonomy" id="293382"/>
    <lineage>
        <taxon>Eukaryota</taxon>
        <taxon>Fungi</taxon>
        <taxon>Dikarya</taxon>
        <taxon>Ascomycota</taxon>
        <taxon>Pezizomycotina</taxon>
        <taxon>Eurotiomycetes</taxon>
        <taxon>Eurotiomycetidae</taxon>
        <taxon>Eurotiales</taxon>
        <taxon>Aspergillaceae</taxon>
        <taxon>Penicillium</taxon>
    </lineage>
</organism>
<evidence type="ECO:0000313" key="1">
    <source>
        <dbReference type="EMBL" id="KAJ9488898.1"/>
    </source>
</evidence>
<name>A0AAI9TLI0_PENTH</name>
<dbReference type="EMBL" id="LACB01000101">
    <property type="protein sequence ID" value="KAJ9488898.1"/>
    <property type="molecule type" value="Genomic_DNA"/>
</dbReference>
<comment type="caution">
    <text evidence="1">The sequence shown here is derived from an EMBL/GenBank/DDBJ whole genome shotgun (WGS) entry which is preliminary data.</text>
</comment>
<sequence length="69" mass="8016">MTQGIYHYSIDEWQSYANFEAEAFGYLNPHIRMDATVDLLVSVTQLLQLNNLSSSHYTMHFDVHHVDLS</sequence>
<reference evidence="1" key="1">
    <citation type="submission" date="2015-06" db="EMBL/GenBank/DDBJ databases">
        <authorList>
            <person name="Nguyen H."/>
        </authorList>
    </citation>
    <scope>NUCLEOTIDE SEQUENCE</scope>
    <source>
        <strain evidence="1">DAOM 180753</strain>
    </source>
</reference>
<keyword evidence="2" id="KW-1185">Reference proteome</keyword>
<evidence type="ECO:0000313" key="2">
    <source>
        <dbReference type="Proteomes" id="UP001227192"/>
    </source>
</evidence>
<reference evidence="1" key="2">
    <citation type="journal article" date="2016" name="Fungal Biol.">
        <title>Ochratoxin A production by Penicillium thymicola.</title>
        <authorList>
            <person name="Nguyen H.D.T."/>
            <person name="McMullin D.R."/>
            <person name="Ponomareva E."/>
            <person name="Riley R."/>
            <person name="Pomraning K.R."/>
            <person name="Baker S.E."/>
            <person name="Seifert K.A."/>
        </authorList>
    </citation>
    <scope>NUCLEOTIDE SEQUENCE</scope>
    <source>
        <strain evidence="1">DAOM 180753</strain>
    </source>
</reference>
<proteinExistence type="predicted"/>
<accession>A0AAI9TLI0</accession>
<protein>
    <submittedName>
        <fullName evidence="1">Uncharacterized protein</fullName>
    </submittedName>
</protein>
<gene>
    <name evidence="1" type="ORF">VN97_g4367</name>
</gene>
<dbReference type="Proteomes" id="UP001227192">
    <property type="component" value="Unassembled WGS sequence"/>
</dbReference>
<dbReference type="AlphaFoldDB" id="A0AAI9TLI0"/>